<proteinExistence type="predicted"/>
<dbReference type="InterPro" id="IPR026983">
    <property type="entry name" value="DHC"/>
</dbReference>
<dbReference type="OMA" id="YECEMIE"/>
<dbReference type="GO" id="GO:0045505">
    <property type="term" value="F:dynein intermediate chain binding"/>
    <property type="evidence" value="ECO:0007669"/>
    <property type="project" value="InterPro"/>
</dbReference>
<dbReference type="STRING" id="31234.E3LU50"/>
<evidence type="ECO:0000259" key="3">
    <source>
        <dbReference type="Pfam" id="PF08393"/>
    </source>
</evidence>
<protein>
    <submittedName>
        <fullName evidence="5">Uncharacterized protein</fullName>
    </submittedName>
</protein>
<keyword evidence="1" id="KW-0175">Coiled coil</keyword>
<feature type="domain" description="Dynein heavy chain linker" evidence="3">
    <location>
        <begin position="643"/>
        <end position="1008"/>
    </location>
</feature>
<sequence>MYEAGFGNIYHPKCHGLTCRDIPRDLDYSNRRLVHHNHQGKRIKKQNGRLVFFKGVEIDGKQIKRPRETSSIRKKIKTTITDFKSEDILHEECLPSFPAWKGQIESLTEKLKDGGLETTLRELNLNWKDWTREAAKAYLSREEIRVPCIGRAPWRHIMAQNTEKISSQLRLNNKIITMFFKKYRERCLIDCSFLLSENGRSVFELEKQLKDFVVHTKKILSFEWPMAVANLMLDEGASWIPLFVTSTSHTVFNAVAATMARLLYDVVMENINRVKTFFDVDDRAKLIIILNEDEKEFDYWQRINILLDLCKIPRVDHKIYPRMFTEAWIDVRNWFDSQSIVFKPLPQPFEQLNSRISQVQEMLVSFEKDPDDVEFWEKIAKEVLDIREQVLKQGTRTLKGFIIYDSRDIKKRSLARITELEERTKHIILTRLIVKNTKIREVFTLCSGKLFRNDVLVQLRNIEEVQNELPNIKDKIQCVGKAYKVYMEYFIMPDYDIRQFYEISRLGFKLEQLVNFVWDRINHDRQWITKQVSEQTSKNYYECEMIEKEWLDCLKKYRSAVRINEVQKVQIKMGNLEERSAILKGKDEKLIGQRSLLGLPSSPIDCVRIAKVCEFFSKLSTLHFQTLLHHESCLRMRISDVDHNFLVAETERLQAEKDSLVEKATIINEHVTTSKEALLKIQNVLVEFEKLLPVLGAISCQAMKDRHWKMILQDSETSVKVEGNPLVSELLEMNFIEKADKFEQVGAQAEKERVLETSIDKMRSQWKSATFVTHQGGELLTTELNVQMQAHLARSQTILSSPHAFSILDHIRHWLDTLLNLNTFVHLYKKCDIRWKKIEGVFSTEDIAYQMPHEFRTFKKISLRWLHINNQITEERPILEQMDLVQQLNIDLSELEVLFGRMENGFHAYLRKKRAVFPRLFTLSDELVLSLICDSREPANCKSYIPLLFPSLTTFDQNTKMEIISVSTKSETISLVKPVNVNLSKRHVEKWMHELDAQIKYTLRTRIRLLIEKMNYKLSPVESILSEPIQVASIYLKIAFTWQMENSMKQNSMAILASELKICIRDCQHATIHKQERREFLPVLYHIYKSATHLVNKFINEQVIFIDDWRWTSQLRYYYHMENVFIRVGTVSARYEYEVQEVNSIVDCRLIDEAVKYFIYMNHFGFNGKVLGIDVHLARQIAGALGKPFAICDTEQEMDSKMLIEGSLLFGGTVFIGQNSCEYLGKSTEKDVYTSHNLANLKYHFESEITLNSSFMFLLSSSFRTARNLQLGSPSYYKHIDETLSLNSIAHREKKIQKFQIISEFENYSGAVNLWRNYTEEMLTKIVENESLDQEQIIETTIYRSLNVFMNKKVTVSPWSPMNCYFQNKKLLENLLNLTFLKPKKSPTPSRTPKSSDVPRKALDPDPLQIREKTEDLISLLQNHQVVVVCGASLTGKSRIISKAAKLKSADLEIEYGLWEDIQVFGESLKNMRRPNKWIVIDGFMSQKTRQWVHRLTNENTLFPWRELPIIASCEKVIIETDCLSDDLKFLPMVFLDNSDDFIKETTLETTEKQRIDEVLQYYFEFKYRKLELIRKVEGLKKQIATNSEKVFENILVTSLLTFVPVQQLRSFFFKSASDEKLLEFYKNVPYSNGWYAHKESMEISPPHFFLIHSIGLILYSDFIPLLVCPPSQEFFEFLSRLQVELDALGWHTITMSIDEKVTIEEIKQFVDNCSIMFGGHQNQQDKDIDDAQEGSNFFLIRGIENATSEVIDWLRHEFERKRILKMLFITPYSVETFHKRIQRFLFQINWMDINGEESLTLFPLSNYNAVLKNLTKDIRIKDVSDSIQNHLIDVMLDARILSFYEKVSDLKLSEKYELVKGKTFIEPGELCSIYKNGTQDLAERNKRIRCDSIIISPSDAKNINIIEKVNQTNYGHVVIVGNDTSKALDTLTVTTELNRHVLYTTQGIKTIDEWRDLMNRVLRDCLIDGKETVLALKVTSDEYLVDAILADVTCICCYKLVPPRYLTRLMLSEFGEKHTLEGKGIWEMLETKLSALKVSLVMRSSDFSWFMNCHRMLLSMLILIWWGDPSKKEQEQEILDELHNSELFSKQQIEQIMKVIDDLVGMKTLNTRAEKLKMLSTIMKLAKKKREEVRKTMTKYEKGMEKMKRAEEQVAGMQGELLRLQPQLVRTSIETSMLMSTIEKETIDVENAREVVAANENKANEAATKAQSLKAESEAELASAIPALESAVEALETMTQSDVSSLKTMRFPPYAVRLCMEAVCILLGVKPAKITNEIGEVVNDYWVSGQKLLSDIHFLAKIRSFARDTISKKTVKLIREKYLSKEEFDPENVKQCSLAAEGLCRWVLAIDMYNQISKIVEPKRERLRKAEVLVKQHLKQLEVKRKALLKVTEKLQGLSDQFSQMCQKKQELESQISSCEIRMERAERLVQALSGEKDKWKSKITDIMHEDSLSVPYSVGSALALHVFGKLPIDQRQRELRKAMRFLFPKLEVNIMCDLKTLVLLVDDPICFVNDDNRALEFLESKFEKVVVSNQWTETERQQCLSQNSVLLFEICDENKGMAKEIEEAEYYSQMEDEIIIKIGNTHHEVNKNFRVFFRIRTNDSGLKDSIIIDNQFSDGELRHDICEKMGSANWFETLNHYNEMVESRNNDIAMMEKTENEMLDLLGRSKDLDDERAIDLLAEARNLQSSITARNKEIAEIETSLRAIELKMSNCIDYSMKVIRMCYSLHLFDRFYRISLASLVDVLQTKLFDNITEINLDEINHKISELFWNFLGHFLAWEDKMIVHHLLFHKMNYKVEKLEMEMKDRISMDSFMNFSSFILKSEPKQLILLKYDSDVYTTILQFGQVTRNANWRVYTILDHVILKLEKLVDEPIWLLLNVNNSDQLTVGKLKTVMEKLKNFPVVHSSFRIILGYSDEIECSDELITLTPHRFYFSSSSSLSQQTRRILANLSIRTSLDKSEEKQRLQIIRLLSFHYGLKLRRKYDPEFTVIVDDADLLAMMKLYQELRNLSDQPNEIQDVMKVKSSVIEPIYYPKTHCPVQRNMMSAMIQWIIEMNLSIPADTLLKNLIREDNHNFEDFSHFMQSHDESILCGFNARISKESRLALDRKIVLKMKRLFEPEEKKLEESGQKIESRSFLSEIENGERELDARKVNNLIEIVAYLKMQFCLKYKLAITEVTVTAEFVNDNYELPKLGSDSDVPMVKLSHCVLFSAHFLQGEIRELHNRQNQYVTVLLKSSKRTGAGNPRSLPLICPFTQNSVAQIPFHSQFPIAHWHLRGVFVTSARCI</sequence>
<dbReference type="InterPro" id="IPR042228">
    <property type="entry name" value="Dynein_linker_3"/>
</dbReference>
<dbReference type="Gene3D" id="3.20.180.20">
    <property type="entry name" value="Dynein heavy chain, N-terminal domain 2"/>
    <property type="match status" value="1"/>
</dbReference>
<reference evidence="5" key="1">
    <citation type="submission" date="2007-07" db="EMBL/GenBank/DDBJ databases">
        <title>PCAP assembly of the Caenorhabditis remanei genome.</title>
        <authorList>
            <consortium name="The Caenorhabditis remanei Sequencing Consortium"/>
            <person name="Wilson R.K."/>
        </authorList>
    </citation>
    <scope>NUCLEOTIDE SEQUENCE [LARGE SCALE GENOMIC DNA]</scope>
    <source>
        <strain evidence="5">PB4641</strain>
    </source>
</reference>
<dbReference type="FunCoup" id="E3LU50">
    <property type="interactions" value="312"/>
</dbReference>
<evidence type="ECO:0000256" key="2">
    <source>
        <dbReference type="SAM" id="MobiDB-lite"/>
    </source>
</evidence>
<dbReference type="FunFam" id="1.20.58.1120:FF:000046">
    <property type="match status" value="1"/>
</dbReference>
<organism evidence="6">
    <name type="scientific">Caenorhabditis remanei</name>
    <name type="common">Caenorhabditis vulgaris</name>
    <dbReference type="NCBI Taxonomy" id="31234"/>
    <lineage>
        <taxon>Eukaryota</taxon>
        <taxon>Metazoa</taxon>
        <taxon>Ecdysozoa</taxon>
        <taxon>Nematoda</taxon>
        <taxon>Chromadorea</taxon>
        <taxon>Rhabditida</taxon>
        <taxon>Rhabditina</taxon>
        <taxon>Rhabditomorpha</taxon>
        <taxon>Rhabditoidea</taxon>
        <taxon>Rhabditidae</taxon>
        <taxon>Peloderinae</taxon>
        <taxon>Caenorhabditis</taxon>
    </lineage>
</organism>
<gene>
    <name evidence="5" type="ORF">CRE_30761</name>
</gene>
<dbReference type="Gene3D" id="1.20.58.1120">
    <property type="match status" value="1"/>
</dbReference>
<accession>E3LU50</accession>
<dbReference type="EMBL" id="DS268415">
    <property type="protein sequence ID" value="EFP11076.1"/>
    <property type="molecule type" value="Genomic_DNA"/>
</dbReference>
<dbReference type="Proteomes" id="UP000008281">
    <property type="component" value="Unassembled WGS sequence"/>
</dbReference>
<dbReference type="FunFam" id="1.20.920.20:FF:000013">
    <property type="entry name" value="Dynein Heavy Chain"/>
    <property type="match status" value="1"/>
</dbReference>
<dbReference type="GO" id="GO:0097729">
    <property type="term" value="C:9+2 motile cilium"/>
    <property type="evidence" value="ECO:0007669"/>
    <property type="project" value="TreeGrafter"/>
</dbReference>
<dbReference type="Pfam" id="PF08393">
    <property type="entry name" value="DHC_N2"/>
    <property type="match status" value="1"/>
</dbReference>
<evidence type="ECO:0000259" key="4">
    <source>
        <dbReference type="Pfam" id="PF12777"/>
    </source>
</evidence>
<feature type="coiled-coil region" evidence="1">
    <location>
        <begin position="2131"/>
        <end position="2161"/>
    </location>
</feature>
<name>E3LU50_CAERE</name>
<dbReference type="Gene3D" id="1.10.287.2620">
    <property type="match status" value="1"/>
</dbReference>
<dbReference type="Gene3D" id="1.20.140.100">
    <property type="entry name" value="Dynein heavy chain, N-terminal domain 2"/>
    <property type="match status" value="1"/>
</dbReference>
<dbReference type="GO" id="GO:0036156">
    <property type="term" value="C:inner dynein arm"/>
    <property type="evidence" value="ECO:0007669"/>
    <property type="project" value="TreeGrafter"/>
</dbReference>
<dbReference type="InterPro" id="IPR042222">
    <property type="entry name" value="Dynein_2_N"/>
</dbReference>
<dbReference type="Gene3D" id="1.20.920.20">
    <property type="match status" value="1"/>
</dbReference>
<dbReference type="PANTHER" id="PTHR10676">
    <property type="entry name" value="DYNEIN HEAVY CHAIN FAMILY PROTEIN"/>
    <property type="match status" value="1"/>
</dbReference>
<dbReference type="InterPro" id="IPR013602">
    <property type="entry name" value="Dynein_heavy_linker"/>
</dbReference>
<dbReference type="eggNOG" id="KOG3595">
    <property type="taxonomic scope" value="Eukaryota"/>
</dbReference>
<dbReference type="Pfam" id="PF12777">
    <property type="entry name" value="MT"/>
    <property type="match status" value="1"/>
</dbReference>
<dbReference type="InterPro" id="IPR024743">
    <property type="entry name" value="Dynein_HC_stalk"/>
</dbReference>
<feature type="compositionally biased region" description="Low complexity" evidence="2">
    <location>
        <begin position="1383"/>
        <end position="1396"/>
    </location>
</feature>
<dbReference type="GO" id="GO:0051959">
    <property type="term" value="F:dynein light intermediate chain binding"/>
    <property type="evidence" value="ECO:0007669"/>
    <property type="project" value="InterPro"/>
</dbReference>
<dbReference type="GO" id="GO:0060294">
    <property type="term" value="P:cilium movement involved in cell motility"/>
    <property type="evidence" value="ECO:0007669"/>
    <property type="project" value="TreeGrafter"/>
</dbReference>
<dbReference type="OrthoDB" id="5826481at2759"/>
<evidence type="ECO:0000313" key="5">
    <source>
        <dbReference type="EMBL" id="EFP11076.1"/>
    </source>
</evidence>
<evidence type="ECO:0000256" key="1">
    <source>
        <dbReference type="SAM" id="Coils"/>
    </source>
</evidence>
<dbReference type="FunFam" id="1.20.140.100:FF:000015">
    <property type="entry name" value="Dynein Heavy Chain"/>
    <property type="match status" value="1"/>
</dbReference>
<feature type="domain" description="Dynein heavy chain coiled coil stalk" evidence="4">
    <location>
        <begin position="2141"/>
        <end position="2448"/>
    </location>
</feature>
<dbReference type="GO" id="GO:0008569">
    <property type="term" value="F:minus-end-directed microtubule motor activity"/>
    <property type="evidence" value="ECO:0007669"/>
    <property type="project" value="TreeGrafter"/>
</dbReference>
<feature type="region of interest" description="Disordered" evidence="2">
    <location>
        <begin position="1383"/>
        <end position="1404"/>
    </location>
</feature>
<feature type="coiled-coil region" evidence="1">
    <location>
        <begin position="2396"/>
        <end position="2444"/>
    </location>
</feature>
<keyword evidence="6" id="KW-1185">Reference proteome</keyword>
<dbReference type="InParanoid" id="E3LU50"/>
<dbReference type="HOGENOM" id="CLU_225199_0_0_1"/>
<feature type="coiled-coil region" evidence="1">
    <location>
        <begin position="2190"/>
        <end position="2217"/>
    </location>
</feature>
<dbReference type="PANTHER" id="PTHR10676:SF242">
    <property type="entry name" value="DYNEIN AXONEMAL HEAVY CHAIN 3"/>
    <property type="match status" value="1"/>
</dbReference>
<evidence type="ECO:0000313" key="6">
    <source>
        <dbReference type="Proteomes" id="UP000008281"/>
    </source>
</evidence>